<dbReference type="InterPro" id="IPR036621">
    <property type="entry name" value="Anticodon-bd_dom_sf"/>
</dbReference>
<evidence type="ECO:0000256" key="5">
    <source>
        <dbReference type="ARBA" id="ARBA00022917"/>
    </source>
</evidence>
<evidence type="ECO:0000256" key="8">
    <source>
        <dbReference type="HAMAP-Rule" id="MF_00127"/>
    </source>
</evidence>
<feature type="binding site" evidence="9">
    <location>
        <begin position="255"/>
        <end position="256"/>
    </location>
    <ligand>
        <name>L-histidine</name>
        <dbReference type="ChEBI" id="CHEBI:57595"/>
    </ligand>
</feature>
<dbReference type="EC" id="6.1.1.21" evidence="8"/>
<keyword evidence="3 8" id="KW-0547">Nucleotide-binding</keyword>
<dbReference type="PIRSF" id="PIRSF001549">
    <property type="entry name" value="His-tRNA_synth"/>
    <property type="match status" value="1"/>
</dbReference>
<dbReference type="SUPFAM" id="SSF55681">
    <property type="entry name" value="Class II aaRS and biotin synthetases"/>
    <property type="match status" value="1"/>
</dbReference>
<reference evidence="11 12" key="1">
    <citation type="journal article" date="2016" name="Nat. Commun.">
        <title>Thousands of microbial genomes shed light on interconnected biogeochemical processes in an aquifer system.</title>
        <authorList>
            <person name="Anantharaman K."/>
            <person name="Brown C.T."/>
            <person name="Hug L.A."/>
            <person name="Sharon I."/>
            <person name="Castelle C.J."/>
            <person name="Probst A.J."/>
            <person name="Thomas B.C."/>
            <person name="Singh A."/>
            <person name="Wilkins M.J."/>
            <person name="Karaoz U."/>
            <person name="Brodie E.L."/>
            <person name="Williams K.H."/>
            <person name="Hubbard S.S."/>
            <person name="Banfield J.F."/>
        </authorList>
    </citation>
    <scope>NUCLEOTIDE SEQUENCE [LARGE SCALE GENOMIC DNA]</scope>
</reference>
<dbReference type="PROSITE" id="PS50862">
    <property type="entry name" value="AA_TRNA_LIGASE_II"/>
    <property type="match status" value="1"/>
</dbReference>
<dbReference type="CDD" id="cd00859">
    <property type="entry name" value="HisRS_anticodon"/>
    <property type="match status" value="1"/>
</dbReference>
<dbReference type="InterPro" id="IPR015807">
    <property type="entry name" value="His-tRNA-ligase"/>
</dbReference>
<dbReference type="PANTHER" id="PTHR11476">
    <property type="entry name" value="HISTIDYL-TRNA SYNTHETASE"/>
    <property type="match status" value="1"/>
</dbReference>
<dbReference type="InterPro" id="IPR033656">
    <property type="entry name" value="HisRS_anticodon"/>
</dbReference>
<dbReference type="Proteomes" id="UP000177281">
    <property type="component" value="Unassembled WGS sequence"/>
</dbReference>
<keyword evidence="2 8" id="KW-0436">Ligase</keyword>
<dbReference type="PANTHER" id="PTHR11476:SF7">
    <property type="entry name" value="HISTIDINE--TRNA LIGASE"/>
    <property type="match status" value="1"/>
</dbReference>
<feature type="binding site" evidence="9">
    <location>
        <position position="251"/>
    </location>
    <ligand>
        <name>L-histidine</name>
        <dbReference type="ChEBI" id="CHEBI:57595"/>
    </ligand>
</feature>
<keyword evidence="8" id="KW-0963">Cytoplasm</keyword>
<dbReference type="InterPro" id="IPR006195">
    <property type="entry name" value="aa-tRNA-synth_II"/>
</dbReference>
<evidence type="ECO:0000256" key="1">
    <source>
        <dbReference type="ARBA" id="ARBA00008226"/>
    </source>
</evidence>
<dbReference type="NCBIfam" id="TIGR00442">
    <property type="entry name" value="hisS"/>
    <property type="match status" value="1"/>
</dbReference>
<accession>A0A1F5Q2S1</accession>
<dbReference type="GO" id="GO:0005524">
    <property type="term" value="F:ATP binding"/>
    <property type="evidence" value="ECO:0007669"/>
    <property type="project" value="UniProtKB-UniRule"/>
</dbReference>
<feature type="binding site" evidence="9">
    <location>
        <position position="128"/>
    </location>
    <ligand>
        <name>L-histidine</name>
        <dbReference type="ChEBI" id="CHEBI:57595"/>
    </ligand>
</feature>
<gene>
    <name evidence="8" type="primary">hisS</name>
    <name evidence="11" type="ORF">A3B10_01900</name>
</gene>
<dbReference type="STRING" id="1817841.A3B10_01900"/>
<keyword evidence="6 8" id="KW-0030">Aminoacyl-tRNA synthetase</keyword>
<dbReference type="GO" id="GO:0005737">
    <property type="term" value="C:cytoplasm"/>
    <property type="evidence" value="ECO:0007669"/>
    <property type="project" value="UniProtKB-SubCell"/>
</dbReference>
<evidence type="ECO:0000313" key="12">
    <source>
        <dbReference type="Proteomes" id="UP000177281"/>
    </source>
</evidence>
<feature type="binding site" evidence="9">
    <location>
        <position position="110"/>
    </location>
    <ligand>
        <name>L-histidine</name>
        <dbReference type="ChEBI" id="CHEBI:57595"/>
    </ligand>
</feature>
<dbReference type="InterPro" id="IPR045864">
    <property type="entry name" value="aa-tRNA-synth_II/BPL/LPL"/>
</dbReference>
<dbReference type="CDD" id="cd00773">
    <property type="entry name" value="HisRS-like_core"/>
    <property type="match status" value="1"/>
</dbReference>
<dbReference type="Pfam" id="PF13393">
    <property type="entry name" value="tRNA-synt_His"/>
    <property type="match status" value="1"/>
</dbReference>
<evidence type="ECO:0000256" key="6">
    <source>
        <dbReference type="ARBA" id="ARBA00023146"/>
    </source>
</evidence>
<dbReference type="GO" id="GO:0004821">
    <property type="term" value="F:histidine-tRNA ligase activity"/>
    <property type="evidence" value="ECO:0007669"/>
    <property type="project" value="UniProtKB-UniRule"/>
</dbReference>
<dbReference type="Gene3D" id="3.40.50.800">
    <property type="entry name" value="Anticodon-binding domain"/>
    <property type="match status" value="1"/>
</dbReference>
<name>A0A1F5Q2S1_9BACT</name>
<dbReference type="EMBL" id="MFFB01000005">
    <property type="protein sequence ID" value="OGE96417.1"/>
    <property type="molecule type" value="Genomic_DNA"/>
</dbReference>
<dbReference type="SUPFAM" id="SSF52954">
    <property type="entry name" value="Class II aaRS ABD-related"/>
    <property type="match status" value="1"/>
</dbReference>
<comment type="caution">
    <text evidence="11">The sequence shown here is derived from an EMBL/GenBank/DDBJ whole genome shotgun (WGS) entry which is preliminary data.</text>
</comment>
<evidence type="ECO:0000313" key="11">
    <source>
        <dbReference type="EMBL" id="OGE96417.1"/>
    </source>
</evidence>
<evidence type="ECO:0000256" key="9">
    <source>
        <dbReference type="PIRSR" id="PIRSR001549-1"/>
    </source>
</evidence>
<protein>
    <recommendedName>
        <fullName evidence="8">Histidine--tRNA ligase</fullName>
        <ecNumber evidence="8">6.1.1.21</ecNumber>
    </recommendedName>
    <alternativeName>
        <fullName evidence="8">Histidyl-tRNA synthetase</fullName>
        <shortName evidence="8">HisRS</shortName>
    </alternativeName>
</protein>
<feature type="domain" description="Aminoacyl-transfer RNA synthetases class-II family profile" evidence="10">
    <location>
        <begin position="1"/>
        <end position="333"/>
    </location>
</feature>
<evidence type="ECO:0000259" key="10">
    <source>
        <dbReference type="PROSITE" id="PS50862"/>
    </source>
</evidence>
<dbReference type="GO" id="GO:0006427">
    <property type="term" value="P:histidyl-tRNA aminoacylation"/>
    <property type="evidence" value="ECO:0007669"/>
    <property type="project" value="UniProtKB-UniRule"/>
</dbReference>
<feature type="binding site" evidence="9">
    <location>
        <begin position="81"/>
        <end position="83"/>
    </location>
    <ligand>
        <name>L-histidine</name>
        <dbReference type="ChEBI" id="CHEBI:57595"/>
    </ligand>
</feature>
<dbReference type="HAMAP" id="MF_00127">
    <property type="entry name" value="His_tRNA_synth"/>
    <property type="match status" value="1"/>
</dbReference>
<dbReference type="Pfam" id="PF03129">
    <property type="entry name" value="HGTP_anticodon"/>
    <property type="match status" value="1"/>
</dbReference>
<comment type="similarity">
    <text evidence="1 8">Belongs to the class-II aminoacyl-tRNA synthetase family.</text>
</comment>
<dbReference type="InterPro" id="IPR004154">
    <property type="entry name" value="Anticodon-bd"/>
</dbReference>
<dbReference type="InterPro" id="IPR041715">
    <property type="entry name" value="HisRS-like_core"/>
</dbReference>
<evidence type="ECO:0000256" key="4">
    <source>
        <dbReference type="ARBA" id="ARBA00022840"/>
    </source>
</evidence>
<evidence type="ECO:0000256" key="3">
    <source>
        <dbReference type="ARBA" id="ARBA00022741"/>
    </source>
</evidence>
<sequence>MAKEIPKILKGFRDYLPQQQLARKKVITKISEVFERFGFSPLDTPALEYYELLGGKYGEEGEQLMYKFEDQGGRKVALRYDLTVPLARVFATYPDLPKPFKRYQIANVWRADKPQKGRYRELIQCDVDIIGTDSIIADAEVIAAMAAAYKTLEVGTFLVKFNDRKLVDSVLTKLKVSKEDIVSFMRTVDKLDKIGERKVQETLLQQGFEKDILSKYSKLMDDSSKKYVEEMQNLLSGLGVEQMMFDKYLMRGLDYYTGVVFEFVLLEKPEFGSVGGGGRYDNLIEQTTGMATPAVGGSIGLDRLLAALEELDVISPQTAAEVIVFNLDKNLTPEYLNILTNLRNAGLDAEFYYEPAKLDKQFKYAEAKNTQVAVIMGSNEAKKRKVNLKNLKEKQQITVDLDDLITEVKSMLW</sequence>
<dbReference type="AlphaFoldDB" id="A0A1F5Q2S1"/>
<keyword evidence="5 8" id="KW-0648">Protein biosynthesis</keyword>
<evidence type="ECO:0000256" key="7">
    <source>
        <dbReference type="ARBA" id="ARBA00047639"/>
    </source>
</evidence>
<keyword evidence="4 8" id="KW-0067">ATP-binding</keyword>
<proteinExistence type="inferred from homology"/>
<organism evidence="11 12">
    <name type="scientific">Candidatus Doudnabacteria bacterium RIFCSPLOWO2_01_FULL_44_21</name>
    <dbReference type="NCBI Taxonomy" id="1817841"/>
    <lineage>
        <taxon>Bacteria</taxon>
        <taxon>Candidatus Doudnaibacteriota</taxon>
    </lineage>
</organism>
<evidence type="ECO:0000256" key="2">
    <source>
        <dbReference type="ARBA" id="ARBA00022598"/>
    </source>
</evidence>
<feature type="binding site" evidence="9">
    <location>
        <position position="124"/>
    </location>
    <ligand>
        <name>L-histidine</name>
        <dbReference type="ChEBI" id="CHEBI:57595"/>
    </ligand>
</feature>
<comment type="subcellular location">
    <subcellularLocation>
        <location evidence="8">Cytoplasm</location>
    </subcellularLocation>
</comment>
<dbReference type="InterPro" id="IPR004516">
    <property type="entry name" value="HisRS/HisZ"/>
</dbReference>
<comment type="catalytic activity">
    <reaction evidence="7 8">
        <text>tRNA(His) + L-histidine + ATP = L-histidyl-tRNA(His) + AMP + diphosphate + H(+)</text>
        <dbReference type="Rhea" id="RHEA:17313"/>
        <dbReference type="Rhea" id="RHEA-COMP:9665"/>
        <dbReference type="Rhea" id="RHEA-COMP:9689"/>
        <dbReference type="ChEBI" id="CHEBI:15378"/>
        <dbReference type="ChEBI" id="CHEBI:30616"/>
        <dbReference type="ChEBI" id="CHEBI:33019"/>
        <dbReference type="ChEBI" id="CHEBI:57595"/>
        <dbReference type="ChEBI" id="CHEBI:78442"/>
        <dbReference type="ChEBI" id="CHEBI:78527"/>
        <dbReference type="ChEBI" id="CHEBI:456215"/>
        <dbReference type="EC" id="6.1.1.21"/>
    </reaction>
</comment>
<comment type="subunit">
    <text evidence="8">Homodimer.</text>
</comment>
<dbReference type="Gene3D" id="3.30.930.10">
    <property type="entry name" value="Bira Bifunctional Protein, Domain 2"/>
    <property type="match status" value="1"/>
</dbReference>